<feature type="region of interest" description="Disordered" evidence="1">
    <location>
        <begin position="171"/>
        <end position="190"/>
    </location>
</feature>
<accession>A0ABV8LF97</accession>
<sequence length="190" mass="21389">MTTTPDQHLETAHEVLKRCSGYDLWFPTPSQTAIVAWANAFAQSGLGREDLIAGVDRAYQAEPPGFRPLPASIISYAKAAYYEALRNLTDDRRRLMDETNYALQDLGYSTNDAHRYSRAVALGRRTPVRLTEEQADELRARLARTSRQLEQPPRHLQPLWNILAEIGQGPQKAFNSTPEIDHPTEETDAA</sequence>
<gene>
    <name evidence="2" type="ORF">ACFOW8_28890</name>
</gene>
<dbReference type="RefSeq" id="WP_378554841.1">
    <property type="nucleotide sequence ID" value="NZ_JBHSBA010000018.1"/>
</dbReference>
<reference evidence="3" key="1">
    <citation type="journal article" date="2019" name="Int. J. Syst. Evol. Microbiol.">
        <title>The Global Catalogue of Microorganisms (GCM) 10K type strain sequencing project: providing services to taxonomists for standard genome sequencing and annotation.</title>
        <authorList>
            <consortium name="The Broad Institute Genomics Platform"/>
            <consortium name="The Broad Institute Genome Sequencing Center for Infectious Disease"/>
            <person name="Wu L."/>
            <person name="Ma J."/>
        </authorList>
    </citation>
    <scope>NUCLEOTIDE SEQUENCE [LARGE SCALE GENOMIC DNA]</scope>
    <source>
        <strain evidence="3">CGMCC 4.7204</strain>
    </source>
</reference>
<name>A0ABV8LF97_9NOCA</name>
<organism evidence="2 3">
    <name type="scientific">Nocardia rhizosphaerae</name>
    <dbReference type="NCBI Taxonomy" id="1691571"/>
    <lineage>
        <taxon>Bacteria</taxon>
        <taxon>Bacillati</taxon>
        <taxon>Actinomycetota</taxon>
        <taxon>Actinomycetes</taxon>
        <taxon>Mycobacteriales</taxon>
        <taxon>Nocardiaceae</taxon>
        <taxon>Nocardia</taxon>
    </lineage>
</organism>
<keyword evidence="3" id="KW-1185">Reference proteome</keyword>
<evidence type="ECO:0000256" key="1">
    <source>
        <dbReference type="SAM" id="MobiDB-lite"/>
    </source>
</evidence>
<comment type="caution">
    <text evidence="2">The sequence shown here is derived from an EMBL/GenBank/DDBJ whole genome shotgun (WGS) entry which is preliminary data.</text>
</comment>
<feature type="compositionally biased region" description="Basic and acidic residues" evidence="1">
    <location>
        <begin position="179"/>
        <end position="190"/>
    </location>
</feature>
<dbReference type="EMBL" id="JBHSBA010000018">
    <property type="protein sequence ID" value="MFC4128954.1"/>
    <property type="molecule type" value="Genomic_DNA"/>
</dbReference>
<proteinExistence type="predicted"/>
<evidence type="ECO:0000313" key="3">
    <source>
        <dbReference type="Proteomes" id="UP001595767"/>
    </source>
</evidence>
<protein>
    <submittedName>
        <fullName evidence="2">Uncharacterized protein</fullName>
    </submittedName>
</protein>
<evidence type="ECO:0000313" key="2">
    <source>
        <dbReference type="EMBL" id="MFC4128954.1"/>
    </source>
</evidence>
<dbReference type="Proteomes" id="UP001595767">
    <property type="component" value="Unassembled WGS sequence"/>
</dbReference>